<accession>A0A368P9A8</accession>
<feature type="chain" id="PRO_5016985853" description="Lipoprotein" evidence="1">
    <location>
        <begin position="23"/>
        <end position="177"/>
    </location>
</feature>
<keyword evidence="3" id="KW-1185">Reference proteome</keyword>
<organism evidence="2 3">
    <name type="scientific">Oceanihabitans sediminis</name>
    <dbReference type="NCBI Taxonomy" id="1812012"/>
    <lineage>
        <taxon>Bacteria</taxon>
        <taxon>Pseudomonadati</taxon>
        <taxon>Bacteroidota</taxon>
        <taxon>Flavobacteriia</taxon>
        <taxon>Flavobacteriales</taxon>
        <taxon>Flavobacteriaceae</taxon>
        <taxon>Oceanihabitans</taxon>
    </lineage>
</organism>
<dbReference type="Proteomes" id="UP000252249">
    <property type="component" value="Unassembled WGS sequence"/>
</dbReference>
<dbReference type="OrthoDB" id="672279at2"/>
<reference evidence="2 3" key="1">
    <citation type="submission" date="2018-07" db="EMBL/GenBank/DDBJ databases">
        <title>Oceanihabitans testaceum sp. nov., isolated from marine sediment.</title>
        <authorList>
            <person name="Li C.-M."/>
        </authorList>
    </citation>
    <scope>NUCLEOTIDE SEQUENCE [LARGE SCALE GENOMIC DNA]</scope>
    <source>
        <strain evidence="2 3">S9-10</strain>
    </source>
</reference>
<dbReference type="EMBL" id="QPIG01000001">
    <property type="protein sequence ID" value="RCU58379.1"/>
    <property type="molecule type" value="Genomic_DNA"/>
</dbReference>
<evidence type="ECO:0008006" key="4">
    <source>
        <dbReference type="Google" id="ProtNLM"/>
    </source>
</evidence>
<comment type="caution">
    <text evidence="2">The sequence shown here is derived from an EMBL/GenBank/DDBJ whole genome shotgun (WGS) entry which is preliminary data.</text>
</comment>
<sequence>MKKPLILLFTSFILLFNCSVIDDLTKFDIDYRSNYSVPASTLINAPIIFDTPDITTESETTFENNNTKKNLIESIKLKRIKLTIESPENGNFNFLKEMHVFINAEGLEEIEIANIYDLENTNSNTIELNLLDKELKEFIKKDSFNLRVKTITDETISETHDILIDTKFRVDAKILGV</sequence>
<name>A0A368P9A8_9FLAO</name>
<evidence type="ECO:0000313" key="3">
    <source>
        <dbReference type="Proteomes" id="UP000252249"/>
    </source>
</evidence>
<dbReference type="RefSeq" id="WP_072347756.1">
    <property type="nucleotide sequence ID" value="NZ_JAWVXR010000001.1"/>
</dbReference>
<dbReference type="AlphaFoldDB" id="A0A368P9A8"/>
<gene>
    <name evidence="2" type="ORF">DU428_03110</name>
</gene>
<evidence type="ECO:0000256" key="1">
    <source>
        <dbReference type="SAM" id="SignalP"/>
    </source>
</evidence>
<feature type="signal peptide" evidence="1">
    <location>
        <begin position="1"/>
        <end position="22"/>
    </location>
</feature>
<keyword evidence="1" id="KW-0732">Signal</keyword>
<evidence type="ECO:0000313" key="2">
    <source>
        <dbReference type="EMBL" id="RCU58379.1"/>
    </source>
</evidence>
<protein>
    <recommendedName>
        <fullName evidence="4">Lipoprotein</fullName>
    </recommendedName>
</protein>
<proteinExistence type="predicted"/>